<protein>
    <recommendedName>
        <fullName evidence="11">PQ-loop repeat-containing protein 2</fullName>
    </recommendedName>
</protein>
<evidence type="ECO:0000256" key="1">
    <source>
        <dbReference type="ARBA" id="ARBA00004141"/>
    </source>
</evidence>
<gene>
    <name evidence="9" type="ORF">GOMPHAMPRED_005798</name>
</gene>
<name>A0A8H3FRR6_9LECA</name>
<evidence type="ECO:0000256" key="8">
    <source>
        <dbReference type="SAM" id="Phobius"/>
    </source>
</evidence>
<dbReference type="Gene3D" id="1.20.1280.290">
    <property type="match status" value="2"/>
</dbReference>
<feature type="transmembrane region" description="Helical" evidence="8">
    <location>
        <begin position="278"/>
        <end position="302"/>
    </location>
</feature>
<evidence type="ECO:0008006" key="11">
    <source>
        <dbReference type="Google" id="ProtNLM"/>
    </source>
</evidence>
<evidence type="ECO:0000256" key="6">
    <source>
        <dbReference type="ARBA" id="ARBA00050768"/>
    </source>
</evidence>
<dbReference type="PANTHER" id="PTHR16201">
    <property type="entry name" value="SEVEN TRANSMEMBRANE PROTEIN 1-RELATED"/>
    <property type="match status" value="1"/>
</dbReference>
<comment type="subcellular location">
    <subcellularLocation>
        <location evidence="1">Membrane</location>
        <topology evidence="1">Multi-pass membrane protein</topology>
    </subcellularLocation>
</comment>
<feature type="transmembrane region" description="Helical" evidence="8">
    <location>
        <begin position="322"/>
        <end position="341"/>
    </location>
</feature>
<comment type="catalytic activity">
    <reaction evidence="6">
        <text>L-histidine(out) + L-arginine(in) = L-histidine(in) + L-arginine(out)</text>
        <dbReference type="Rhea" id="RHEA:71063"/>
        <dbReference type="ChEBI" id="CHEBI:32682"/>
        <dbReference type="ChEBI" id="CHEBI:57595"/>
    </reaction>
</comment>
<evidence type="ECO:0000256" key="5">
    <source>
        <dbReference type="ARBA" id="ARBA00038039"/>
    </source>
</evidence>
<feature type="transmembrane region" description="Helical" evidence="8">
    <location>
        <begin position="40"/>
        <end position="59"/>
    </location>
</feature>
<dbReference type="EMBL" id="CAJPDQ010000037">
    <property type="protein sequence ID" value="CAF9931031.1"/>
    <property type="molecule type" value="Genomic_DNA"/>
</dbReference>
<organism evidence="9 10">
    <name type="scientific">Gomphillus americanus</name>
    <dbReference type="NCBI Taxonomy" id="1940652"/>
    <lineage>
        <taxon>Eukaryota</taxon>
        <taxon>Fungi</taxon>
        <taxon>Dikarya</taxon>
        <taxon>Ascomycota</taxon>
        <taxon>Pezizomycotina</taxon>
        <taxon>Lecanoromycetes</taxon>
        <taxon>OSLEUM clade</taxon>
        <taxon>Ostropomycetidae</taxon>
        <taxon>Ostropales</taxon>
        <taxon>Graphidaceae</taxon>
        <taxon>Gomphilloideae</taxon>
        <taxon>Gomphillus</taxon>
    </lineage>
</organism>
<feature type="region of interest" description="Disordered" evidence="7">
    <location>
        <begin position="137"/>
        <end position="201"/>
    </location>
</feature>
<feature type="region of interest" description="Disordered" evidence="7">
    <location>
        <begin position="405"/>
        <end position="426"/>
    </location>
</feature>
<accession>A0A8H3FRR6</accession>
<dbReference type="GO" id="GO:0015174">
    <property type="term" value="F:basic amino acid transmembrane transporter activity"/>
    <property type="evidence" value="ECO:0007669"/>
    <property type="project" value="TreeGrafter"/>
</dbReference>
<keyword evidence="4 8" id="KW-0472">Membrane</keyword>
<dbReference type="InterPro" id="IPR006603">
    <property type="entry name" value="PQ-loop_rpt"/>
</dbReference>
<evidence type="ECO:0000256" key="4">
    <source>
        <dbReference type="ARBA" id="ARBA00023136"/>
    </source>
</evidence>
<evidence type="ECO:0000256" key="3">
    <source>
        <dbReference type="ARBA" id="ARBA00022989"/>
    </source>
</evidence>
<keyword evidence="10" id="KW-1185">Reference proteome</keyword>
<evidence type="ECO:0000313" key="9">
    <source>
        <dbReference type="EMBL" id="CAF9931031.1"/>
    </source>
</evidence>
<keyword evidence="3 8" id="KW-1133">Transmembrane helix</keyword>
<feature type="compositionally biased region" description="Polar residues" evidence="7">
    <location>
        <begin position="151"/>
        <end position="175"/>
    </location>
</feature>
<sequence length="426" mass="46947">MRPWRDHGHAVILPPHCEPQNELVRYVSGAFDTCVPTNQALLSTLLGCLSILAWLFAQLPQIYKNYQLKSTAGLSIYFLLIWCFGDSSNLTGAILTNQASWQITVAAYYTFVDCMLLFQFVYFTYFYRRNIKSRVPRIDNPPRPGNRVVPESSTRTSARPTNLPQRVLDSSQFPGSISPLGLEKGAPGSSRPKTRQPTVSSSLASPKTVLIISMVLAVLSRAQASPLPSTEVIVLASGSVKQNIGQVVAWTSALMYLGSRLPQLYKNYKRQSTSGLSISLFIAAFFGNLFYSVSLLTNPLAWKSYPPYGAHGWVGPEASDQLIWIKLALPFFLGAAGVLALDAAMALQFWKYGEGDRGAKMIAVPEENGQKHWERVNGWMRGFIPSPILSPQRFLPFASNAEDAENRSLLGTTPPSGRNYGGAESR</sequence>
<dbReference type="OrthoDB" id="8048523at2759"/>
<evidence type="ECO:0000256" key="2">
    <source>
        <dbReference type="ARBA" id="ARBA00022692"/>
    </source>
</evidence>
<comment type="similarity">
    <text evidence="5">Belongs to the laat-1 family.</text>
</comment>
<reference evidence="9" key="1">
    <citation type="submission" date="2021-03" db="EMBL/GenBank/DDBJ databases">
        <authorList>
            <person name="Tagirdzhanova G."/>
        </authorList>
    </citation>
    <scope>NUCLEOTIDE SEQUENCE</scope>
</reference>
<feature type="transmembrane region" description="Helical" evidence="8">
    <location>
        <begin position="71"/>
        <end position="95"/>
    </location>
</feature>
<dbReference type="Proteomes" id="UP000664169">
    <property type="component" value="Unassembled WGS sequence"/>
</dbReference>
<dbReference type="SMART" id="SM00679">
    <property type="entry name" value="CTNS"/>
    <property type="match status" value="2"/>
</dbReference>
<evidence type="ECO:0000313" key="10">
    <source>
        <dbReference type="Proteomes" id="UP000664169"/>
    </source>
</evidence>
<evidence type="ECO:0000256" key="7">
    <source>
        <dbReference type="SAM" id="MobiDB-lite"/>
    </source>
</evidence>
<proteinExistence type="inferred from homology"/>
<dbReference type="FunFam" id="1.20.1280.290:FF:000009">
    <property type="entry name" value="PQ loop repeat family protein"/>
    <property type="match status" value="1"/>
</dbReference>
<dbReference type="Pfam" id="PF04193">
    <property type="entry name" value="PQ-loop"/>
    <property type="match status" value="2"/>
</dbReference>
<feature type="transmembrane region" description="Helical" evidence="8">
    <location>
        <begin position="107"/>
        <end position="127"/>
    </location>
</feature>
<dbReference type="PANTHER" id="PTHR16201:SF34">
    <property type="entry name" value="LYSOSOMAL AMINO ACID TRANSPORTER 1"/>
    <property type="match status" value="1"/>
</dbReference>
<dbReference type="GO" id="GO:0000329">
    <property type="term" value="C:fungal-type vacuole membrane"/>
    <property type="evidence" value="ECO:0007669"/>
    <property type="project" value="TreeGrafter"/>
</dbReference>
<dbReference type="GO" id="GO:0034488">
    <property type="term" value="P:basic amino acid transmembrane export from vacuole"/>
    <property type="evidence" value="ECO:0007669"/>
    <property type="project" value="TreeGrafter"/>
</dbReference>
<dbReference type="InterPro" id="IPR051415">
    <property type="entry name" value="LAAT-1"/>
</dbReference>
<comment type="caution">
    <text evidence="9">The sequence shown here is derived from an EMBL/GenBank/DDBJ whole genome shotgun (WGS) entry which is preliminary data.</text>
</comment>
<dbReference type="AlphaFoldDB" id="A0A8H3FRR6"/>
<keyword evidence="2 8" id="KW-0812">Transmembrane</keyword>